<evidence type="ECO:0000256" key="1">
    <source>
        <dbReference type="SAM" id="Phobius"/>
    </source>
</evidence>
<feature type="transmembrane region" description="Helical" evidence="1">
    <location>
        <begin position="44"/>
        <end position="67"/>
    </location>
</feature>
<organism evidence="2 3">
    <name type="scientific">Streptococcus suis</name>
    <dbReference type="NCBI Taxonomy" id="1307"/>
    <lineage>
        <taxon>Bacteria</taxon>
        <taxon>Bacillati</taxon>
        <taxon>Bacillota</taxon>
        <taxon>Bacilli</taxon>
        <taxon>Lactobacillales</taxon>
        <taxon>Streptococcaceae</taxon>
        <taxon>Streptococcus</taxon>
    </lineage>
</organism>
<accession>A0A4T2GSP9</accession>
<dbReference type="AlphaFoldDB" id="A0A4T2GSP9"/>
<keyword evidence="1" id="KW-1133">Transmembrane helix</keyword>
<dbReference type="EMBL" id="SSXK01000025">
    <property type="protein sequence ID" value="TII02243.1"/>
    <property type="molecule type" value="Genomic_DNA"/>
</dbReference>
<reference evidence="2 3" key="1">
    <citation type="submission" date="2019-04" db="EMBL/GenBank/DDBJ databases">
        <title>Genome analysis of Streptococcus suis strain WUSS286.</title>
        <authorList>
            <person name="Chen H."/>
            <person name="Gao X."/>
            <person name="Wu Z."/>
        </authorList>
    </citation>
    <scope>NUCLEOTIDE SEQUENCE [LARGE SCALE GENOMIC DNA]</scope>
    <source>
        <strain evidence="2 3">WUSS286</strain>
    </source>
</reference>
<dbReference type="Gene3D" id="3.40.50.300">
    <property type="entry name" value="P-loop containing nucleotide triphosphate hydrolases"/>
    <property type="match status" value="1"/>
</dbReference>
<gene>
    <name evidence="2" type="ORF">E8L09_08130</name>
</gene>
<dbReference type="SUPFAM" id="SSF52540">
    <property type="entry name" value="P-loop containing nucleoside triphosphate hydrolases"/>
    <property type="match status" value="1"/>
</dbReference>
<comment type="caution">
    <text evidence="2">The sequence shown here is derived from an EMBL/GenBank/DDBJ whole genome shotgun (WGS) entry which is preliminary data.</text>
</comment>
<evidence type="ECO:0000313" key="3">
    <source>
        <dbReference type="Proteomes" id="UP000306426"/>
    </source>
</evidence>
<evidence type="ECO:0000313" key="2">
    <source>
        <dbReference type="EMBL" id="TII02243.1"/>
    </source>
</evidence>
<keyword evidence="1" id="KW-0812">Transmembrane</keyword>
<sequence>MKVIRNLWLFNFFLIILSVIDIGKEIVRNVLFLIDNVFGISIKIEMVLCLYKLLFLLFLILTCIILGENCLKKLKSKTKDQVEPEFERIIRNNNLMNIWVLGPWGSGKTKFVKTSLDSLNQEYFYVSLFGLTSRNEIIQEINEQIVHETKISLLVDLPLIGTIFRFMYQLNGLSILRNFREKYFVVIDDFERISNVDGTAEITDFGAYNDVLGVIDYIQQSIGCRVIVISTNESLEKFITEIVIPKFHPYQYQIKFNPEIIKDLLKQFFKKNNSQEIENFSGVFSEVWGERIRLDSLTNYRPIIHELSYLSDETDLRFQISYVLSRLMDCWEINMSSGSSIPFKFLVNRITKKSNDSRKYKLLKKIIEKYNFENGLPYYVQENSKERITDRLEVQEVLVLNYMRLELKSLKISNDYQFNDDEVLLLTSRDPKSDLKGRTIEDWVSENYIKFKYRHPTRTYKNIVVSGRYDKKWKNIYQNSLARYFVKDQKIDFNPTLESMIINTIKRFYFLTSDIERFIDLIDLDYVSEYLLETDNEEDLISSRILYRYLHSYYSISGNISLYLIKEYLEFTLDICIEFEDKDALFPVIVNNCESPTEFKKSDQYKFDDILLKVSQNTSFNKKYNDKKIVKEFTLYIEHAQYIVKNLETTDTINGISAKEHISIFMNSNGYREFGKLRDYIENLERNPDSNKLNERGEYIIENEYNEFGDIENSYPDYKTSLKDRYSQWKKVMETLITETY</sequence>
<proteinExistence type="predicted"/>
<dbReference type="Proteomes" id="UP000306426">
    <property type="component" value="Unassembled WGS sequence"/>
</dbReference>
<feature type="transmembrane region" description="Helical" evidence="1">
    <location>
        <begin position="6"/>
        <end position="23"/>
    </location>
</feature>
<dbReference type="InterPro" id="IPR027417">
    <property type="entry name" value="P-loop_NTPase"/>
</dbReference>
<name>A0A4T2GSP9_STRSU</name>
<protein>
    <submittedName>
        <fullName evidence="2">Uncharacterized protein</fullName>
    </submittedName>
</protein>
<keyword evidence="1" id="KW-0472">Membrane</keyword>